<dbReference type="EMBL" id="GBXM01068117">
    <property type="protein sequence ID" value="JAH40460.1"/>
    <property type="molecule type" value="Transcribed_RNA"/>
</dbReference>
<protein>
    <submittedName>
        <fullName evidence="2">Uncharacterized protein</fullName>
    </submittedName>
</protein>
<accession>A0A0E9SIG7</accession>
<reference evidence="2" key="2">
    <citation type="journal article" date="2015" name="Fish Shellfish Immunol.">
        <title>Early steps in the European eel (Anguilla anguilla)-Vibrio vulnificus interaction in the gills: Role of the RtxA13 toxin.</title>
        <authorList>
            <person name="Callol A."/>
            <person name="Pajuelo D."/>
            <person name="Ebbesson L."/>
            <person name="Teles M."/>
            <person name="MacKenzie S."/>
            <person name="Amaro C."/>
        </authorList>
    </citation>
    <scope>NUCLEOTIDE SEQUENCE</scope>
</reference>
<reference evidence="2" key="1">
    <citation type="submission" date="2014-11" db="EMBL/GenBank/DDBJ databases">
        <authorList>
            <person name="Amaro Gonzalez C."/>
        </authorList>
    </citation>
    <scope>NUCLEOTIDE SEQUENCE</scope>
</reference>
<organism evidence="2">
    <name type="scientific">Anguilla anguilla</name>
    <name type="common">European freshwater eel</name>
    <name type="synonym">Muraena anguilla</name>
    <dbReference type="NCBI Taxonomy" id="7936"/>
    <lineage>
        <taxon>Eukaryota</taxon>
        <taxon>Metazoa</taxon>
        <taxon>Chordata</taxon>
        <taxon>Craniata</taxon>
        <taxon>Vertebrata</taxon>
        <taxon>Euteleostomi</taxon>
        <taxon>Actinopterygii</taxon>
        <taxon>Neopterygii</taxon>
        <taxon>Teleostei</taxon>
        <taxon>Anguilliformes</taxon>
        <taxon>Anguillidae</taxon>
        <taxon>Anguilla</taxon>
    </lineage>
</organism>
<name>A0A0E9SIG7_ANGAN</name>
<proteinExistence type="predicted"/>
<feature type="region of interest" description="Disordered" evidence="1">
    <location>
        <begin position="1"/>
        <end position="46"/>
    </location>
</feature>
<evidence type="ECO:0000256" key="1">
    <source>
        <dbReference type="SAM" id="MobiDB-lite"/>
    </source>
</evidence>
<evidence type="ECO:0000313" key="2">
    <source>
        <dbReference type="EMBL" id="JAH40460.1"/>
    </source>
</evidence>
<sequence length="46" mass="4688">MMAEAAGCFNSPPGGGSSAPHNGFSDSLNLPPTPGDLNKFSPHYLV</sequence>
<dbReference type="AlphaFoldDB" id="A0A0E9SIG7"/>